<name>A0A228IBC4_9BURK</name>
<dbReference type="Gene3D" id="3.40.50.720">
    <property type="entry name" value="NAD(P)-binding Rossmann-like Domain"/>
    <property type="match status" value="1"/>
</dbReference>
<organism evidence="1 2">
    <name type="scientific">Burkholderia aenigmatica</name>
    <dbReference type="NCBI Taxonomy" id="2015348"/>
    <lineage>
        <taxon>Bacteria</taxon>
        <taxon>Pseudomonadati</taxon>
        <taxon>Pseudomonadota</taxon>
        <taxon>Betaproteobacteria</taxon>
        <taxon>Burkholderiales</taxon>
        <taxon>Burkholderiaceae</taxon>
        <taxon>Burkholderia</taxon>
        <taxon>Burkholderia cepacia complex</taxon>
    </lineage>
</organism>
<dbReference type="InterPro" id="IPR036291">
    <property type="entry name" value="NAD(P)-bd_dom_sf"/>
</dbReference>
<dbReference type="OrthoDB" id="286404at2"/>
<dbReference type="EMBL" id="NKFA01000009">
    <property type="protein sequence ID" value="OXI39723.1"/>
    <property type="molecule type" value="Genomic_DNA"/>
</dbReference>
<reference evidence="1 2" key="2">
    <citation type="submission" date="2017-08" db="EMBL/GenBank/DDBJ databases">
        <title>WGS of novel Burkholderia cepaca complex species.</title>
        <authorList>
            <person name="Lipuma J."/>
            <person name="Spilker T."/>
        </authorList>
    </citation>
    <scope>NUCLEOTIDE SEQUENCE [LARGE SCALE GENOMIC DNA]</scope>
    <source>
        <strain evidence="1 2">AU17325</strain>
    </source>
</reference>
<dbReference type="Proteomes" id="UP000214600">
    <property type="component" value="Unassembled WGS sequence"/>
</dbReference>
<dbReference type="SUPFAM" id="SSF51735">
    <property type="entry name" value="NAD(P)-binding Rossmann-fold domains"/>
    <property type="match status" value="1"/>
</dbReference>
<evidence type="ECO:0000313" key="1">
    <source>
        <dbReference type="EMBL" id="OXI39723.1"/>
    </source>
</evidence>
<sequence>MNRLVSVSGGGTGIGPATAMHGAQRNAQVVIVGQRANVLEHAAEVIGGVFPDARPTAPWLPTWVCPIRWNVIGMRG</sequence>
<dbReference type="AlphaFoldDB" id="A0A228IBC4"/>
<proteinExistence type="predicted"/>
<comment type="caution">
    <text evidence="1">The sequence shown here is derived from an EMBL/GenBank/DDBJ whole genome shotgun (WGS) entry which is preliminary data.</text>
</comment>
<gene>
    <name evidence="1" type="ORF">CFB84_25650</name>
</gene>
<protein>
    <submittedName>
        <fullName evidence="1">Uncharacterized protein</fullName>
    </submittedName>
</protein>
<evidence type="ECO:0000313" key="2">
    <source>
        <dbReference type="Proteomes" id="UP000214600"/>
    </source>
</evidence>
<dbReference type="RefSeq" id="WP_089452551.1">
    <property type="nucleotide sequence ID" value="NZ_NKFA01000009.1"/>
</dbReference>
<accession>A0A228IBC4</accession>
<reference evidence="2" key="1">
    <citation type="submission" date="2017-06" db="EMBL/GenBank/DDBJ databases">
        <authorList>
            <person name="LiPuma J."/>
            <person name="Spilker T."/>
        </authorList>
    </citation>
    <scope>NUCLEOTIDE SEQUENCE [LARGE SCALE GENOMIC DNA]</scope>
    <source>
        <strain evidence="2">AU17325</strain>
    </source>
</reference>